<dbReference type="Proteomes" id="UP000516370">
    <property type="component" value="Chromosome"/>
</dbReference>
<dbReference type="GO" id="GO:0016740">
    <property type="term" value="F:transferase activity"/>
    <property type="evidence" value="ECO:0007669"/>
    <property type="project" value="UniProtKB-KW"/>
</dbReference>
<dbReference type="InterPro" id="IPR050834">
    <property type="entry name" value="Glycosyltransf_2"/>
</dbReference>
<reference evidence="2 3" key="1">
    <citation type="submission" date="2020-09" db="EMBL/GenBank/DDBJ databases">
        <title>Complete genome sequence of an Arctic sea ice bacterium Marinomonas arctica BSI20414.</title>
        <authorList>
            <person name="Liao L."/>
            <person name="Chen B."/>
        </authorList>
    </citation>
    <scope>NUCLEOTIDE SEQUENCE [LARGE SCALE GENOMIC DNA]</scope>
    <source>
        <strain evidence="2 3">BSI20414</strain>
    </source>
</reference>
<dbReference type="PANTHER" id="PTHR43685:SF2">
    <property type="entry name" value="GLYCOSYLTRANSFERASE 2-LIKE DOMAIN-CONTAINING PROTEIN"/>
    <property type="match status" value="1"/>
</dbReference>
<dbReference type="InterPro" id="IPR029044">
    <property type="entry name" value="Nucleotide-diphossugar_trans"/>
</dbReference>
<name>A0A7H1J434_9GAMM</name>
<organism evidence="2 3">
    <name type="scientific">Marinomonas arctica</name>
    <dbReference type="NCBI Taxonomy" id="383750"/>
    <lineage>
        <taxon>Bacteria</taxon>
        <taxon>Pseudomonadati</taxon>
        <taxon>Pseudomonadota</taxon>
        <taxon>Gammaproteobacteria</taxon>
        <taxon>Oceanospirillales</taxon>
        <taxon>Oceanospirillaceae</taxon>
        <taxon>Marinomonas</taxon>
    </lineage>
</organism>
<feature type="domain" description="Glycosyltransferase 2-like" evidence="1">
    <location>
        <begin position="4"/>
        <end position="109"/>
    </location>
</feature>
<accession>A0A7H1J434</accession>
<dbReference type="SUPFAM" id="SSF53448">
    <property type="entry name" value="Nucleotide-diphospho-sugar transferases"/>
    <property type="match status" value="1"/>
</dbReference>
<evidence type="ECO:0000259" key="1">
    <source>
        <dbReference type="Pfam" id="PF00535"/>
    </source>
</evidence>
<dbReference type="AlphaFoldDB" id="A0A7H1J434"/>
<gene>
    <name evidence="2" type="ORF">IBG28_16410</name>
</gene>
<keyword evidence="2" id="KW-0808">Transferase</keyword>
<sequence length="270" mass="30538">MIQILLATYNGAKYLEAQLDSLLSQTYTDWTLIAHDDGSTDKTCDILRAYQSQYPDIIEILEDGVTFGCARDNFTYLLEASTAEYVMFCDQDDVWLPEKIAKTFYTMQQLEGLHKGLPIVVHTDLMVVDESLGSIAPSMFDYQGLNRSIDGLLQILAKNTVTGCTMMINRRAISSALPMSACAVMHDWWIAANVIKQQGVIGFIDESLIQYRQHSSNSVGTKKNSILGFMLRCINSVFDEEVRKKAWRQAKVIDPTLSWHSFFLKKLSLH</sequence>
<dbReference type="KEGG" id="mard:IBG28_16410"/>
<evidence type="ECO:0000313" key="2">
    <source>
        <dbReference type="EMBL" id="QNT05250.1"/>
    </source>
</evidence>
<dbReference type="PANTHER" id="PTHR43685">
    <property type="entry name" value="GLYCOSYLTRANSFERASE"/>
    <property type="match status" value="1"/>
</dbReference>
<dbReference type="EMBL" id="CP061081">
    <property type="protein sequence ID" value="QNT05250.1"/>
    <property type="molecule type" value="Genomic_DNA"/>
</dbReference>
<dbReference type="InterPro" id="IPR001173">
    <property type="entry name" value="Glyco_trans_2-like"/>
</dbReference>
<proteinExistence type="predicted"/>
<keyword evidence="3" id="KW-1185">Reference proteome</keyword>
<dbReference type="CDD" id="cd04196">
    <property type="entry name" value="GT_2_like_d"/>
    <property type="match status" value="1"/>
</dbReference>
<protein>
    <submittedName>
        <fullName evidence="2">Glycosyltransferase family 2 protein</fullName>
    </submittedName>
</protein>
<dbReference type="RefSeq" id="WP_162623560.1">
    <property type="nucleotide sequence ID" value="NZ_BMLJ01000022.1"/>
</dbReference>
<evidence type="ECO:0000313" key="3">
    <source>
        <dbReference type="Proteomes" id="UP000516370"/>
    </source>
</evidence>
<dbReference type="Gene3D" id="3.90.550.10">
    <property type="entry name" value="Spore Coat Polysaccharide Biosynthesis Protein SpsA, Chain A"/>
    <property type="match status" value="1"/>
</dbReference>
<dbReference type="Pfam" id="PF00535">
    <property type="entry name" value="Glycos_transf_2"/>
    <property type="match status" value="1"/>
</dbReference>